<proteinExistence type="predicted"/>
<evidence type="ECO:0000256" key="1">
    <source>
        <dbReference type="ARBA" id="ARBA00004651"/>
    </source>
</evidence>
<dbReference type="RefSeq" id="WP_151558474.1">
    <property type="nucleotide sequence ID" value="NZ_WBMT01000002.1"/>
</dbReference>
<evidence type="ECO:0000256" key="4">
    <source>
        <dbReference type="ARBA" id="ARBA00022989"/>
    </source>
</evidence>
<dbReference type="EMBL" id="WBMT01000002">
    <property type="protein sequence ID" value="KAB2351586.1"/>
    <property type="molecule type" value="Genomic_DNA"/>
</dbReference>
<keyword evidence="2" id="KW-1003">Cell membrane</keyword>
<gene>
    <name evidence="8" type="ORF">F8566_05000</name>
</gene>
<evidence type="ECO:0000256" key="3">
    <source>
        <dbReference type="ARBA" id="ARBA00022692"/>
    </source>
</evidence>
<organism evidence="8 9">
    <name type="scientific">Actinomadura rudentiformis</name>
    <dbReference type="NCBI Taxonomy" id="359158"/>
    <lineage>
        <taxon>Bacteria</taxon>
        <taxon>Bacillati</taxon>
        <taxon>Actinomycetota</taxon>
        <taxon>Actinomycetes</taxon>
        <taxon>Streptosporangiales</taxon>
        <taxon>Thermomonosporaceae</taxon>
        <taxon>Actinomadura</taxon>
    </lineage>
</organism>
<name>A0A6H9Z8Q6_9ACTN</name>
<dbReference type="Pfam" id="PF06081">
    <property type="entry name" value="ArAE_1"/>
    <property type="match status" value="1"/>
</dbReference>
<dbReference type="Proteomes" id="UP000468735">
    <property type="component" value="Unassembled WGS sequence"/>
</dbReference>
<dbReference type="OrthoDB" id="4350122at2"/>
<keyword evidence="9" id="KW-1185">Reference proteome</keyword>
<feature type="region of interest" description="Disordered" evidence="6">
    <location>
        <begin position="391"/>
        <end position="413"/>
    </location>
</feature>
<evidence type="ECO:0000256" key="5">
    <source>
        <dbReference type="ARBA" id="ARBA00023136"/>
    </source>
</evidence>
<evidence type="ECO:0000256" key="2">
    <source>
        <dbReference type="ARBA" id="ARBA00022475"/>
    </source>
</evidence>
<evidence type="ECO:0008006" key="10">
    <source>
        <dbReference type="Google" id="ProtNLM"/>
    </source>
</evidence>
<feature type="transmembrane region" description="Helical" evidence="7">
    <location>
        <begin position="43"/>
        <end position="61"/>
    </location>
</feature>
<keyword evidence="4 7" id="KW-1133">Transmembrane helix</keyword>
<feature type="transmembrane region" description="Helical" evidence="7">
    <location>
        <begin position="115"/>
        <end position="134"/>
    </location>
</feature>
<keyword evidence="3 7" id="KW-0812">Transmembrane</keyword>
<protein>
    <recommendedName>
        <fullName evidence="10">FUSC family protein</fullName>
    </recommendedName>
</protein>
<reference evidence="8 9" key="1">
    <citation type="submission" date="2019-09" db="EMBL/GenBank/DDBJ databases">
        <title>Actinomadura physcomitrii sp. nov., a novel actinomycete isolated from moss [Physcomitrium sphaericum (Ludw) Fuernr].</title>
        <authorList>
            <person name="Zhuang X."/>
            <person name="Liu C."/>
        </authorList>
    </citation>
    <scope>NUCLEOTIDE SEQUENCE [LARGE SCALE GENOMIC DNA]</scope>
    <source>
        <strain evidence="8 9">HMC1</strain>
    </source>
</reference>
<comment type="caution">
    <text evidence="8">The sequence shown here is derived from an EMBL/GenBank/DDBJ whole genome shotgun (WGS) entry which is preliminary data.</text>
</comment>
<accession>A0A6H9Z8Q6</accession>
<comment type="subcellular location">
    <subcellularLocation>
        <location evidence="1">Cell membrane</location>
        <topology evidence="1">Multi-pass membrane protein</topology>
    </subcellularLocation>
</comment>
<keyword evidence="5 7" id="KW-0472">Membrane</keyword>
<evidence type="ECO:0000256" key="7">
    <source>
        <dbReference type="SAM" id="Phobius"/>
    </source>
</evidence>
<evidence type="ECO:0000256" key="6">
    <source>
        <dbReference type="SAM" id="MobiDB-lite"/>
    </source>
</evidence>
<evidence type="ECO:0000313" key="9">
    <source>
        <dbReference type="Proteomes" id="UP000468735"/>
    </source>
</evidence>
<dbReference type="GO" id="GO:0005886">
    <property type="term" value="C:plasma membrane"/>
    <property type="evidence" value="ECO:0007669"/>
    <property type="project" value="UniProtKB-SubCell"/>
</dbReference>
<dbReference type="AlphaFoldDB" id="A0A6H9Z8Q6"/>
<evidence type="ECO:0000313" key="8">
    <source>
        <dbReference type="EMBL" id="KAB2351586.1"/>
    </source>
</evidence>
<sequence length="433" mass="47359">MALRTFQTKFQTVFQSKLQTTVPRTGRPPLRVATETQSTVYRIARLTLTAIGAYLLALWLLPPGSPAPLLAPLTALLVVQHSVYETIKSGIARVAAVTSGVVIALLFAGFVGFSWWSLGLSILAALVIGQVLRLGDHMLEVPISAMLIYALGAATGAGAADRVLETLIGSAVGLVATVAVPSIRVRPAEEAVHDLSHRLCTLVSSMADDLRQEPSAADAERWLRESQALFRDIGRTDRALDAAEESVRLNPRARQLIDAGVALRHAVETMEHFTLSLRGLARALVDSAKVESGDQLIQDAEIRGQLADTLGEVAASIIAYGRLARSDLRRDAQPVDAERELQRHVAAARGLRDHLFTLLRHRPVSDLQWPLYGEVVTQLDRLTDQLRAEHRSHAREQWRRRRGTAARHLAPRQAAALRQARTRLRRAAGGTSR</sequence>
<dbReference type="InterPro" id="IPR010343">
    <property type="entry name" value="ArAE_1"/>
</dbReference>
<feature type="transmembrane region" description="Helical" evidence="7">
    <location>
        <begin position="91"/>
        <end position="109"/>
    </location>
</feature>